<dbReference type="EMBL" id="UAPV01000001">
    <property type="protein sequence ID" value="SPT70940.1"/>
    <property type="molecule type" value="Genomic_DNA"/>
</dbReference>
<proteinExistence type="predicted"/>
<accession>A0A2X0VTA5</accession>
<name>A0A2X0VTA5_9GAMM</name>
<dbReference type="Proteomes" id="UP000250086">
    <property type="component" value="Unassembled WGS sequence"/>
</dbReference>
<gene>
    <name evidence="1" type="ORF">NCTC13093_02367</name>
</gene>
<organism evidence="1 2">
    <name type="scientific">Anaerobiospirillum thomasii</name>
    <dbReference type="NCBI Taxonomy" id="179995"/>
    <lineage>
        <taxon>Bacteria</taxon>
        <taxon>Pseudomonadati</taxon>
        <taxon>Pseudomonadota</taxon>
        <taxon>Gammaproteobacteria</taxon>
        <taxon>Aeromonadales</taxon>
        <taxon>Succinivibrionaceae</taxon>
        <taxon>Anaerobiospirillum</taxon>
    </lineage>
</organism>
<dbReference type="AlphaFoldDB" id="A0A2X0VTA5"/>
<evidence type="ECO:0000313" key="1">
    <source>
        <dbReference type="EMBL" id="SPT70940.1"/>
    </source>
</evidence>
<protein>
    <submittedName>
        <fullName evidence="1">Uncharacterized protein</fullName>
    </submittedName>
</protein>
<evidence type="ECO:0000313" key="2">
    <source>
        <dbReference type="Proteomes" id="UP000250086"/>
    </source>
</evidence>
<keyword evidence="2" id="KW-1185">Reference proteome</keyword>
<reference evidence="1 2" key="1">
    <citation type="submission" date="2018-06" db="EMBL/GenBank/DDBJ databases">
        <authorList>
            <consortium name="Pathogen Informatics"/>
            <person name="Doyle S."/>
        </authorList>
    </citation>
    <scope>NUCLEOTIDE SEQUENCE [LARGE SCALE GENOMIC DNA]</scope>
    <source>
        <strain evidence="1 2">NCTC13093</strain>
    </source>
</reference>
<sequence>MLLFEQATADVVQNSAAVALIKSNSIRNPPNFN</sequence>